<sequence length="581" mass="63455">MIWWLSRNTRLSSEKAALADLEGSVDWLQVGKWQANPELAMCVDLKIEHRGEEFGFEMRYPSIFPDAPPMIFTNDQSRISLHQYGPDGELCLEHRPDNWRPAITGADMVASSHRLIAEEQFEGGDTVHARSAHIASLGRDLRSKFCRLLMTESDVKAINGLPEYIGEAVSLSERKAASTFISSINHIGSKDDPLWTSDLVLPKADREELGTAVRVPGSGACGKTSADDLRSVLEGVKLQDLASELFDTDATTHLLMGNKDKWELFWLYGEAKARKVISYSMVIVPPERQRLPTGFDDLANKKVGIVGCGSVGSKIAASLCRTGVGKFLLIDEDIFFPGNVVRNELELNETGAHKSHALRDRLKNLAPNADVTALRMTLGGQESAESMTGALEALGDCDLLIDATASPKAFNMIASIATRQKKPMVWAEVFAGGIGGVVARARPDLDPVPLAARGQIEVWCNDQGVDWIRPESAGQYNGQGDDGAPLIADDAEVTIIASHATRLVTDILARPDSGIFPMSAYVIGLSSEWLFEQPFDTRPIDLKPDGQWGETSDALEPEELLEILKEHWPPKESDDATAAAK</sequence>
<name>Q07GQ7_ROSDO</name>
<dbReference type="GO" id="GO:0061504">
    <property type="term" value="P:cyclic threonylcarbamoyladenosine biosynthetic process"/>
    <property type="evidence" value="ECO:0007669"/>
    <property type="project" value="TreeGrafter"/>
</dbReference>
<evidence type="ECO:0000313" key="2">
    <source>
        <dbReference type="EMBL" id="ABI93342.1"/>
    </source>
</evidence>
<evidence type="ECO:0000259" key="1">
    <source>
        <dbReference type="Pfam" id="PF00899"/>
    </source>
</evidence>
<dbReference type="KEGG" id="rde:RD1_A0041"/>
<evidence type="ECO:0000313" key="3">
    <source>
        <dbReference type="Proteomes" id="UP000007029"/>
    </source>
</evidence>
<organism evidence="2 3">
    <name type="scientific">Roseobacter denitrificans (strain ATCC 33942 / OCh 114)</name>
    <name type="common">Erythrobacter sp. (strain OCh 114)</name>
    <name type="synonym">Roseobacter denitrificans</name>
    <dbReference type="NCBI Taxonomy" id="375451"/>
    <lineage>
        <taxon>Bacteria</taxon>
        <taxon>Pseudomonadati</taxon>
        <taxon>Pseudomonadota</taxon>
        <taxon>Alphaproteobacteria</taxon>
        <taxon>Rhodobacterales</taxon>
        <taxon>Roseobacteraceae</taxon>
        <taxon>Roseobacter</taxon>
    </lineage>
</organism>
<dbReference type="OrthoDB" id="7516877at2"/>
<dbReference type="Gene3D" id="3.40.50.720">
    <property type="entry name" value="NAD(P)-binding Rossmann-like Domain"/>
    <property type="match status" value="1"/>
</dbReference>
<feature type="domain" description="THIF-type NAD/FAD binding fold" evidence="1">
    <location>
        <begin position="294"/>
        <end position="431"/>
    </location>
</feature>
<dbReference type="InterPro" id="IPR000594">
    <property type="entry name" value="ThiF_NAD_FAD-bd"/>
</dbReference>
<keyword evidence="2" id="KW-0614">Plasmid</keyword>
<keyword evidence="3" id="KW-1185">Reference proteome</keyword>
<dbReference type="HOGENOM" id="CLU_476376_0_0_5"/>
<protein>
    <submittedName>
        <fullName evidence="2">Conserved domain protein</fullName>
    </submittedName>
</protein>
<dbReference type="SUPFAM" id="SSF69572">
    <property type="entry name" value="Activating enzymes of the ubiquitin-like proteins"/>
    <property type="match status" value="1"/>
</dbReference>
<dbReference type="InterPro" id="IPR035985">
    <property type="entry name" value="Ubiquitin-activating_enz"/>
</dbReference>
<reference evidence="2 3" key="1">
    <citation type="journal article" date="2007" name="J. Bacteriol.">
        <title>The complete genome sequence of Roseobacter denitrificans reveals a mixotrophic rather than photosynthetic metabolism.</title>
        <authorList>
            <person name="Swingley W.D."/>
            <person name="Sadekar S."/>
            <person name="Mastrian S.D."/>
            <person name="Matthies H.J."/>
            <person name="Hao J."/>
            <person name="Ramos H."/>
            <person name="Acharya C.R."/>
            <person name="Conrad A.L."/>
            <person name="Taylor H.L."/>
            <person name="Dejesa L.C."/>
            <person name="Shah M.K."/>
            <person name="O'huallachain M.E."/>
            <person name="Lince M.T."/>
            <person name="Blankenship R.E."/>
            <person name="Beatty J.T."/>
            <person name="Touchman J.W."/>
        </authorList>
    </citation>
    <scope>NUCLEOTIDE SEQUENCE [LARGE SCALE GENOMIC DNA]</scope>
    <source>
        <strain evidence="3">ATCC 33942 / OCh 114</strain>
        <plasmid evidence="2 3">pTB1</plasmid>
    </source>
</reference>
<dbReference type="PANTHER" id="PTHR43267">
    <property type="entry name" value="TRNA THREONYLCARBAMOYLADENOSINE DEHYDRATASE"/>
    <property type="match status" value="1"/>
</dbReference>
<dbReference type="GO" id="GO:0061503">
    <property type="term" value="F:tRNA threonylcarbamoyladenosine dehydratase"/>
    <property type="evidence" value="ECO:0007669"/>
    <property type="project" value="TreeGrafter"/>
</dbReference>
<accession>Q07GQ7</accession>
<dbReference type="InterPro" id="IPR045886">
    <property type="entry name" value="ThiF/MoeB/HesA"/>
</dbReference>
<dbReference type="EMBL" id="CP000464">
    <property type="protein sequence ID" value="ABI93342.1"/>
    <property type="molecule type" value="Genomic_DNA"/>
</dbReference>
<dbReference type="Pfam" id="PF00899">
    <property type="entry name" value="ThiF"/>
    <property type="match status" value="1"/>
</dbReference>
<dbReference type="GO" id="GO:0008641">
    <property type="term" value="F:ubiquitin-like modifier activating enzyme activity"/>
    <property type="evidence" value="ECO:0007669"/>
    <property type="project" value="InterPro"/>
</dbReference>
<dbReference type="PANTHER" id="PTHR43267:SF1">
    <property type="entry name" value="TRNA THREONYLCARBAMOYLADENOSINE DEHYDRATASE"/>
    <property type="match status" value="1"/>
</dbReference>
<dbReference type="Proteomes" id="UP000007029">
    <property type="component" value="Plasmid pTB1"/>
</dbReference>
<dbReference type="AlphaFoldDB" id="Q07GQ7"/>
<dbReference type="InterPro" id="IPR016135">
    <property type="entry name" value="UBQ-conjugating_enzyme/RWD"/>
</dbReference>
<geneLocation type="plasmid" evidence="2 3">
    <name>pTB1</name>
</geneLocation>
<proteinExistence type="predicted"/>
<gene>
    <name evidence="2" type="ordered locus">RD1_A0041</name>
</gene>
<dbReference type="SUPFAM" id="SSF54495">
    <property type="entry name" value="UBC-like"/>
    <property type="match status" value="1"/>
</dbReference>